<keyword evidence="1" id="KW-0812">Transmembrane</keyword>
<feature type="transmembrane region" description="Helical" evidence="1">
    <location>
        <begin position="60"/>
        <end position="85"/>
    </location>
</feature>
<organism evidence="2 3">
    <name type="scientific">Glycomyces paridis</name>
    <dbReference type="NCBI Taxonomy" id="2126555"/>
    <lineage>
        <taxon>Bacteria</taxon>
        <taxon>Bacillati</taxon>
        <taxon>Actinomycetota</taxon>
        <taxon>Actinomycetes</taxon>
        <taxon>Glycomycetales</taxon>
        <taxon>Glycomycetaceae</taxon>
        <taxon>Glycomyces</taxon>
    </lineage>
</organism>
<feature type="transmembrane region" description="Helical" evidence="1">
    <location>
        <begin position="12"/>
        <end position="40"/>
    </location>
</feature>
<proteinExistence type="predicted"/>
<feature type="transmembrane region" description="Helical" evidence="1">
    <location>
        <begin position="123"/>
        <end position="145"/>
    </location>
</feature>
<feature type="transmembrane region" description="Helical" evidence="1">
    <location>
        <begin position="97"/>
        <end position="117"/>
    </location>
</feature>
<gene>
    <name evidence="2" type="ORF">E9998_11850</name>
</gene>
<accession>A0A4S8PG08</accession>
<dbReference type="Proteomes" id="UP000305792">
    <property type="component" value="Unassembled WGS sequence"/>
</dbReference>
<dbReference type="RefSeq" id="WP_136529913.1">
    <property type="nucleotide sequence ID" value="NZ_STGX01000008.1"/>
</dbReference>
<dbReference type="EMBL" id="STGX01000008">
    <property type="protein sequence ID" value="THV28302.1"/>
    <property type="molecule type" value="Genomic_DNA"/>
</dbReference>
<keyword evidence="1" id="KW-0472">Membrane</keyword>
<sequence length="174" mass="17938">MTGSPSLPKSVAAAKTLIGLQLVTLFCCGVISIGFLMPAFLTVTNLTAAAAIGAGDPASWFILLPWAVEPGVAGAWVLFASHLLNKRDRRGRTAVDIGTATLIALALIAFAISALVAEEVWRSPWLALLTAAPSIGLHVAASACLRSDSAKAWLRVPMPEGTPPLAGIGEGADR</sequence>
<evidence type="ECO:0000313" key="2">
    <source>
        <dbReference type="EMBL" id="THV28302.1"/>
    </source>
</evidence>
<name>A0A4S8PG08_9ACTN</name>
<dbReference type="AlphaFoldDB" id="A0A4S8PG08"/>
<protein>
    <submittedName>
        <fullName evidence="2">Uncharacterized protein</fullName>
    </submittedName>
</protein>
<reference evidence="2 3" key="1">
    <citation type="journal article" date="2018" name="Int. J. Syst. Evol. Microbiol.">
        <title>Glycomyces paridis sp. nov., isolated from the medicinal plant Paris polyphylla.</title>
        <authorList>
            <person name="Fang X.M."/>
            <person name="Bai J.L."/>
            <person name="Su J."/>
            <person name="Zhao L.L."/>
            <person name="Liu H.Y."/>
            <person name="Ma B.P."/>
            <person name="Zhang Y.Q."/>
            <person name="Yu L.Y."/>
        </authorList>
    </citation>
    <scope>NUCLEOTIDE SEQUENCE [LARGE SCALE GENOMIC DNA]</scope>
    <source>
        <strain evidence="2 3">CPCC 204357</strain>
    </source>
</reference>
<evidence type="ECO:0000313" key="3">
    <source>
        <dbReference type="Proteomes" id="UP000305792"/>
    </source>
</evidence>
<comment type="caution">
    <text evidence="2">The sequence shown here is derived from an EMBL/GenBank/DDBJ whole genome shotgun (WGS) entry which is preliminary data.</text>
</comment>
<keyword evidence="3" id="KW-1185">Reference proteome</keyword>
<evidence type="ECO:0000256" key="1">
    <source>
        <dbReference type="SAM" id="Phobius"/>
    </source>
</evidence>
<keyword evidence="1" id="KW-1133">Transmembrane helix</keyword>